<dbReference type="InterPro" id="IPR029055">
    <property type="entry name" value="Ntn_hydrolases_N"/>
</dbReference>
<dbReference type="GO" id="GO:0016787">
    <property type="term" value="F:hydrolase activity"/>
    <property type="evidence" value="ECO:0007669"/>
    <property type="project" value="UniProtKB-KW"/>
</dbReference>
<reference evidence="4 5" key="1">
    <citation type="submission" date="2019-01" db="EMBL/GenBank/DDBJ databases">
        <title>Coherence of Microcystis species and biogeography revealed through population genomics.</title>
        <authorList>
            <person name="Perez-Carrascal O.M."/>
            <person name="Terrat Y."/>
            <person name="Giani A."/>
            <person name="Fortin N."/>
            <person name="Tromas N."/>
            <person name="Shapiro B.J."/>
        </authorList>
    </citation>
    <scope>NUCLEOTIDE SEQUENCE [LARGE SCALE GENOMIC DNA]</scope>
    <source>
        <strain evidence="4">Ma_QC_B_20070730_S2</strain>
    </source>
</reference>
<keyword evidence="2 4" id="KW-0378">Hydrolase</keyword>
<dbReference type="Pfam" id="PF02275">
    <property type="entry name" value="CBAH"/>
    <property type="match status" value="1"/>
</dbReference>
<dbReference type="PANTHER" id="PTHR35527">
    <property type="entry name" value="CHOLOYLGLYCINE HYDROLASE"/>
    <property type="match status" value="1"/>
</dbReference>
<organism evidence="4 5">
    <name type="scientific">Microcystis aeruginosa Ma_QC_B_20070730_S2</name>
    <dbReference type="NCBI Taxonomy" id="2486256"/>
    <lineage>
        <taxon>Bacteria</taxon>
        <taxon>Bacillati</taxon>
        <taxon>Cyanobacteriota</taxon>
        <taxon>Cyanophyceae</taxon>
        <taxon>Oscillatoriophycideae</taxon>
        <taxon>Chroococcales</taxon>
        <taxon>Microcystaceae</taxon>
        <taxon>Microcystis</taxon>
    </lineage>
</organism>
<dbReference type="PANTHER" id="PTHR35527:SF2">
    <property type="entry name" value="HYDROLASE"/>
    <property type="match status" value="1"/>
</dbReference>
<accession>A0A552E7F8</accession>
<dbReference type="SUPFAM" id="SSF56235">
    <property type="entry name" value="N-terminal nucleophile aminohydrolases (Ntn hydrolases)"/>
    <property type="match status" value="1"/>
</dbReference>
<feature type="domain" description="Choloylglycine hydrolase/NAAA C-terminal" evidence="3">
    <location>
        <begin position="15"/>
        <end position="315"/>
    </location>
</feature>
<gene>
    <name evidence="4" type="ORF">EWV80_02355</name>
</gene>
<dbReference type="AlphaFoldDB" id="A0A552E7F8"/>
<sequence>MCTNLALFSTGANTPYRITARTMDFAADLMTQLKVTPRGQSFPDVVVTPLTNPLKWTNQYGYVGMECGPEGIRQITDGLNEAGVSVGLLWLADSQYPTSESAKSPTIYNICLGDWILGNFASVAALKSALENVTVLNINERIPVRFVLHYVVSDSTGANLVIEFTNGQMQTYEPANGVMTNAPPYPYHLDNLSNYVNLSLKNNAQVWWGQEINGSGCLGMPGDYTAPSRFIKATMLQQSTQNYTPENQEQAVGLALRILQNFGTPKGSVVEVNDGKLDYTQWGVVRDHKNLVYHFFTQFNNNIFSVDLSKINFETVKPNGISIEQPVWTTDITPSLQS</sequence>
<dbReference type="InterPro" id="IPR052193">
    <property type="entry name" value="Peptidase_C59"/>
</dbReference>
<proteinExistence type="inferred from homology"/>
<dbReference type="Proteomes" id="UP000320551">
    <property type="component" value="Unassembled WGS sequence"/>
</dbReference>
<comment type="caution">
    <text evidence="4">The sequence shown here is derived from an EMBL/GenBank/DDBJ whole genome shotgun (WGS) entry which is preliminary data.</text>
</comment>
<evidence type="ECO:0000256" key="1">
    <source>
        <dbReference type="ARBA" id="ARBA00006625"/>
    </source>
</evidence>
<evidence type="ECO:0000259" key="3">
    <source>
        <dbReference type="Pfam" id="PF02275"/>
    </source>
</evidence>
<evidence type="ECO:0000313" key="4">
    <source>
        <dbReference type="EMBL" id="TRU30455.1"/>
    </source>
</evidence>
<evidence type="ECO:0000313" key="5">
    <source>
        <dbReference type="Proteomes" id="UP000320551"/>
    </source>
</evidence>
<dbReference type="InterPro" id="IPR029132">
    <property type="entry name" value="CBAH/NAAA_C"/>
</dbReference>
<evidence type="ECO:0000256" key="2">
    <source>
        <dbReference type="ARBA" id="ARBA00022801"/>
    </source>
</evidence>
<dbReference type="EMBL" id="SFBK01000030">
    <property type="protein sequence ID" value="TRU30455.1"/>
    <property type="molecule type" value="Genomic_DNA"/>
</dbReference>
<dbReference type="Gene3D" id="3.60.60.10">
    <property type="entry name" value="Penicillin V Acylase, Chain A"/>
    <property type="match status" value="1"/>
</dbReference>
<comment type="similarity">
    <text evidence="1">Belongs to the peptidase C59 family.</text>
</comment>
<name>A0A552E7F8_MICAE</name>
<protein>
    <submittedName>
        <fullName evidence="4">Linear amide C-N hydrolase</fullName>
    </submittedName>
</protein>